<feature type="region of interest" description="Disordered" evidence="1">
    <location>
        <begin position="48"/>
        <end position="82"/>
    </location>
</feature>
<gene>
    <name evidence="2" type="ORF">BHM03_00021896</name>
</gene>
<proteinExistence type="predicted"/>
<evidence type="ECO:0000313" key="2">
    <source>
        <dbReference type="EMBL" id="RZR73249.1"/>
    </source>
</evidence>
<sequence>NAIRRGGRPRPDPLQGGDWMLLGPARKRLLAEAAARRRSLVGAVAARGHSRLQRGARKGLPTAASPIASSDDGGGTVRVKEG</sequence>
<feature type="non-terminal residue" evidence="2">
    <location>
        <position position="1"/>
    </location>
</feature>
<organism evidence="2">
    <name type="scientific">Ensete ventricosum</name>
    <name type="common">Abyssinian banana</name>
    <name type="synonym">Musa ensete</name>
    <dbReference type="NCBI Taxonomy" id="4639"/>
    <lineage>
        <taxon>Eukaryota</taxon>
        <taxon>Viridiplantae</taxon>
        <taxon>Streptophyta</taxon>
        <taxon>Embryophyta</taxon>
        <taxon>Tracheophyta</taxon>
        <taxon>Spermatophyta</taxon>
        <taxon>Magnoliopsida</taxon>
        <taxon>Liliopsida</taxon>
        <taxon>Zingiberales</taxon>
        <taxon>Musaceae</taxon>
        <taxon>Ensete</taxon>
    </lineage>
</organism>
<dbReference type="Proteomes" id="UP000290560">
    <property type="component" value="Unassembled WGS sequence"/>
</dbReference>
<protein>
    <submittedName>
        <fullName evidence="2">Uncharacterized protein</fullName>
    </submittedName>
</protein>
<dbReference type="EMBL" id="KV875865">
    <property type="protein sequence ID" value="RZR73249.1"/>
    <property type="molecule type" value="Genomic_DNA"/>
</dbReference>
<accession>A0A445MG95</accession>
<dbReference type="AlphaFoldDB" id="A0A445MG95"/>
<feature type="compositionally biased region" description="Basic residues" evidence="1">
    <location>
        <begin position="48"/>
        <end position="57"/>
    </location>
</feature>
<evidence type="ECO:0000256" key="1">
    <source>
        <dbReference type="SAM" id="MobiDB-lite"/>
    </source>
</evidence>
<name>A0A445MG95_ENSVE</name>
<reference evidence="2" key="1">
    <citation type="journal article" date="2018" name="Data Brief">
        <title>Genome sequence data from 17 accessions of Ensete ventricosum, a staple food crop for millions in Ethiopia.</title>
        <authorList>
            <person name="Yemataw Z."/>
            <person name="Muzemil S."/>
            <person name="Ambachew D."/>
            <person name="Tripathi L."/>
            <person name="Tesfaye K."/>
            <person name="Chala A."/>
            <person name="Farbos A."/>
            <person name="O'Neill P."/>
            <person name="Moore K."/>
            <person name="Grant M."/>
            <person name="Studholme D.J."/>
        </authorList>
    </citation>
    <scope>NUCLEOTIDE SEQUENCE [LARGE SCALE GENOMIC DNA]</scope>
    <source>
        <tissue evidence="2">Leaf</tissue>
    </source>
</reference>